<protein>
    <recommendedName>
        <fullName evidence="3">Lipase modulator</fullName>
    </recommendedName>
</protein>
<name>A0AAX4HPA6_9BACT</name>
<dbReference type="AlphaFoldDB" id="A0AAX4HPA6"/>
<dbReference type="EMBL" id="CP139487">
    <property type="protein sequence ID" value="WPU65143.1"/>
    <property type="molecule type" value="Genomic_DNA"/>
</dbReference>
<dbReference type="KEGG" id="psti:SOO65_00070"/>
<accession>A0AAX4HPA6</accession>
<evidence type="ECO:0000313" key="2">
    <source>
        <dbReference type="Proteomes" id="UP001324634"/>
    </source>
</evidence>
<sequence>MAKSLLIFSGFCFIALTFYLFSQDKAVQLKRASNPVIEKEHYHPETKSKFFPKVTENLISAHPTQYEEVSDVDSDRDYLLWRKESDEIEEAWNKEIYTHIQYINREHADELYNLYLKERREYLIPQEVSLEDSLNELSRMNGESIENERDRIEPEMEQDRFISKLRGLFRQDYKYIEAQRKIFLDSQLVSN</sequence>
<evidence type="ECO:0000313" key="1">
    <source>
        <dbReference type="EMBL" id="WPU65143.1"/>
    </source>
</evidence>
<keyword evidence="2" id="KW-1185">Reference proteome</keyword>
<organism evidence="1 2">
    <name type="scientific">Peredibacter starrii</name>
    <dbReference type="NCBI Taxonomy" id="28202"/>
    <lineage>
        <taxon>Bacteria</taxon>
        <taxon>Pseudomonadati</taxon>
        <taxon>Bdellovibrionota</taxon>
        <taxon>Bacteriovoracia</taxon>
        <taxon>Bacteriovoracales</taxon>
        <taxon>Bacteriovoracaceae</taxon>
        <taxon>Peredibacter</taxon>
    </lineage>
</organism>
<evidence type="ECO:0008006" key="3">
    <source>
        <dbReference type="Google" id="ProtNLM"/>
    </source>
</evidence>
<reference evidence="1 2" key="1">
    <citation type="submission" date="2023-11" db="EMBL/GenBank/DDBJ databases">
        <title>Peredibacter starrii A3.12.</title>
        <authorList>
            <person name="Mitchell R.J."/>
        </authorList>
    </citation>
    <scope>NUCLEOTIDE SEQUENCE [LARGE SCALE GENOMIC DNA]</scope>
    <source>
        <strain evidence="1 2">A3.12</strain>
    </source>
</reference>
<proteinExistence type="predicted"/>
<gene>
    <name evidence="1" type="ORF">SOO65_00070</name>
</gene>
<dbReference type="RefSeq" id="WP_321395214.1">
    <property type="nucleotide sequence ID" value="NZ_CP139487.1"/>
</dbReference>
<dbReference type="Proteomes" id="UP001324634">
    <property type="component" value="Chromosome"/>
</dbReference>